<feature type="non-terminal residue" evidence="2">
    <location>
        <position position="166"/>
    </location>
</feature>
<dbReference type="Proteomes" id="UP000023152">
    <property type="component" value="Unassembled WGS sequence"/>
</dbReference>
<reference evidence="2 3" key="1">
    <citation type="journal article" date="2013" name="Curr. Biol.">
        <title>The Genome of the Foraminiferan Reticulomyxa filosa.</title>
        <authorList>
            <person name="Glockner G."/>
            <person name="Hulsmann N."/>
            <person name="Schleicher M."/>
            <person name="Noegel A.A."/>
            <person name="Eichinger L."/>
            <person name="Gallinger C."/>
            <person name="Pawlowski J."/>
            <person name="Sierra R."/>
            <person name="Euteneuer U."/>
            <person name="Pillet L."/>
            <person name="Moustafa A."/>
            <person name="Platzer M."/>
            <person name="Groth M."/>
            <person name="Szafranski K."/>
            <person name="Schliwa M."/>
        </authorList>
    </citation>
    <scope>NUCLEOTIDE SEQUENCE [LARGE SCALE GENOMIC DNA]</scope>
</reference>
<comment type="caution">
    <text evidence="2">The sequence shown here is derived from an EMBL/GenBank/DDBJ whole genome shotgun (WGS) entry which is preliminary data.</text>
</comment>
<keyword evidence="1" id="KW-1133">Transmembrane helix</keyword>
<proteinExistence type="predicted"/>
<gene>
    <name evidence="2" type="ORF">RFI_36273</name>
</gene>
<name>X6LJ31_RETFI</name>
<evidence type="ECO:0000313" key="3">
    <source>
        <dbReference type="Proteomes" id="UP000023152"/>
    </source>
</evidence>
<evidence type="ECO:0000313" key="2">
    <source>
        <dbReference type="EMBL" id="ETO01167.1"/>
    </source>
</evidence>
<protein>
    <submittedName>
        <fullName evidence="2">Uncharacterized protein</fullName>
    </submittedName>
</protein>
<accession>X6LJ31</accession>
<feature type="transmembrane region" description="Helical" evidence="1">
    <location>
        <begin position="6"/>
        <end position="22"/>
    </location>
</feature>
<dbReference type="AlphaFoldDB" id="X6LJ31"/>
<organism evidence="2 3">
    <name type="scientific">Reticulomyxa filosa</name>
    <dbReference type="NCBI Taxonomy" id="46433"/>
    <lineage>
        <taxon>Eukaryota</taxon>
        <taxon>Sar</taxon>
        <taxon>Rhizaria</taxon>
        <taxon>Retaria</taxon>
        <taxon>Foraminifera</taxon>
        <taxon>Monothalamids</taxon>
        <taxon>Reticulomyxidae</taxon>
        <taxon>Reticulomyxa</taxon>
    </lineage>
</organism>
<keyword evidence="3" id="KW-1185">Reference proteome</keyword>
<keyword evidence="1" id="KW-0472">Membrane</keyword>
<keyword evidence="1" id="KW-0812">Transmembrane</keyword>
<dbReference type="EMBL" id="ASPP01039023">
    <property type="protein sequence ID" value="ETO01167.1"/>
    <property type="molecule type" value="Genomic_DNA"/>
</dbReference>
<sequence length="166" mass="19484">MKRNVVVIVINVICMLMNFLNYQTIVKQKIYTQEFVDRMKERCASLYVFPSFCSNNYYFINTKRTEHDVFRTLKVPKGTDCWILQSFTQLRISRQHQILPLLKKFLERVSNRHFVVLLHLEGVPQHKCSIAALQGYGKISETTLDSFIGEENNNNNNYYLNHDGGV</sequence>
<evidence type="ECO:0000256" key="1">
    <source>
        <dbReference type="SAM" id="Phobius"/>
    </source>
</evidence>